<evidence type="ECO:0000313" key="2">
    <source>
        <dbReference type="EMBL" id="PWK57185.1"/>
    </source>
</evidence>
<reference evidence="2 3" key="1">
    <citation type="submission" date="2018-05" db="EMBL/GenBank/DDBJ databases">
        <title>Genomic Encyclopedia of Type Strains, Phase IV (KMG-IV): sequencing the most valuable type-strain genomes for metagenomic binning, comparative biology and taxonomic classification.</title>
        <authorList>
            <person name="Goeker M."/>
        </authorList>
    </citation>
    <scope>NUCLEOTIDE SEQUENCE [LARGE SCALE GENOMIC DNA]</scope>
    <source>
        <strain evidence="2 3">DSM 103371</strain>
    </source>
</reference>
<dbReference type="SUPFAM" id="SSF51658">
    <property type="entry name" value="Xylose isomerase-like"/>
    <property type="match status" value="1"/>
</dbReference>
<dbReference type="AlphaFoldDB" id="A0A316GAE5"/>
<keyword evidence="2" id="KW-0413">Isomerase</keyword>
<protein>
    <submittedName>
        <fullName evidence="2">2-keto-myo-inositol isomerase</fullName>
    </submittedName>
</protein>
<dbReference type="GO" id="GO:0016853">
    <property type="term" value="F:isomerase activity"/>
    <property type="evidence" value="ECO:0007669"/>
    <property type="project" value="UniProtKB-KW"/>
</dbReference>
<name>A0A316GAE5_9RHOB</name>
<dbReference type="Proteomes" id="UP000245390">
    <property type="component" value="Unassembled WGS sequence"/>
</dbReference>
<evidence type="ECO:0000313" key="3">
    <source>
        <dbReference type="Proteomes" id="UP000245390"/>
    </source>
</evidence>
<sequence length="270" mass="28744">MDFAINHMTAPRLGWRALLEQASGLGCVGVEFRNDLPTPLFGGEAPASVGETARGMGLRIVGLSQVYPFNSWSDAIRDEVTALVATAKACGAETISLIPRNDGTGTGTSERQANLRVALKEIRPILAEAGMVALVEPLGFRRSSLRSKAETVDAIEAVGGGDVFRIVHDTFHHFLAGETEFFPEHTGIVHVSGVTDPTLAPEEMEDEHRVLVGADDRLGNLAQLRALVAAGYAGPVSFEAFSPVTHALDDPQGALAASIDFIRSRMADKD</sequence>
<dbReference type="InterPro" id="IPR050312">
    <property type="entry name" value="IolE/XylAMocC-like"/>
</dbReference>
<accession>A0A316GAE5</accession>
<proteinExistence type="predicted"/>
<dbReference type="PIRSF" id="PIRSF036778">
    <property type="entry name" value="UCP036778"/>
    <property type="match status" value="1"/>
</dbReference>
<evidence type="ECO:0000259" key="1">
    <source>
        <dbReference type="Pfam" id="PF01261"/>
    </source>
</evidence>
<keyword evidence="3" id="KW-1185">Reference proteome</keyword>
<dbReference type="InterPro" id="IPR036237">
    <property type="entry name" value="Xyl_isomerase-like_sf"/>
</dbReference>
<feature type="domain" description="Xylose isomerase-like TIM barrel" evidence="1">
    <location>
        <begin position="20"/>
        <end position="264"/>
    </location>
</feature>
<gene>
    <name evidence="2" type="ORF">C8D95_103424</name>
</gene>
<comment type="caution">
    <text evidence="2">The sequence shown here is derived from an EMBL/GenBank/DDBJ whole genome shotgun (WGS) entry which is preliminary data.</text>
</comment>
<dbReference type="RefSeq" id="WP_109758922.1">
    <property type="nucleotide sequence ID" value="NZ_CP034588.1"/>
</dbReference>
<organism evidence="2 3">
    <name type="scientific">Silicimonas algicola</name>
    <dbReference type="NCBI Taxonomy" id="1826607"/>
    <lineage>
        <taxon>Bacteria</taxon>
        <taxon>Pseudomonadati</taxon>
        <taxon>Pseudomonadota</taxon>
        <taxon>Alphaproteobacteria</taxon>
        <taxon>Rhodobacterales</taxon>
        <taxon>Paracoccaceae</taxon>
    </lineage>
</organism>
<dbReference type="KEGG" id="salo:EF888_10330"/>
<dbReference type="Pfam" id="PF01261">
    <property type="entry name" value="AP_endonuc_2"/>
    <property type="match status" value="1"/>
</dbReference>
<dbReference type="PANTHER" id="PTHR12110">
    <property type="entry name" value="HYDROXYPYRUVATE ISOMERASE"/>
    <property type="match status" value="1"/>
</dbReference>
<dbReference type="InterPro" id="IPR014621">
    <property type="entry name" value="UCP036778_sugar_epimerase"/>
</dbReference>
<dbReference type="OrthoDB" id="2274384at2"/>
<dbReference type="InterPro" id="IPR013022">
    <property type="entry name" value="Xyl_isomerase-like_TIM-brl"/>
</dbReference>
<dbReference type="Gene3D" id="3.20.20.150">
    <property type="entry name" value="Divalent-metal-dependent TIM barrel enzymes"/>
    <property type="match status" value="1"/>
</dbReference>
<dbReference type="EMBL" id="QGGV01000003">
    <property type="protein sequence ID" value="PWK57185.1"/>
    <property type="molecule type" value="Genomic_DNA"/>
</dbReference>